<comment type="similarity">
    <text evidence="3">Belongs to the sterol desaturase family.</text>
</comment>
<comment type="cofactor">
    <cofactor evidence="1">
        <name>Zn(2+)</name>
        <dbReference type="ChEBI" id="CHEBI:29105"/>
    </cofactor>
</comment>
<evidence type="ECO:0000256" key="2">
    <source>
        <dbReference type="ARBA" id="ARBA00004477"/>
    </source>
</evidence>
<comment type="subcellular location">
    <subcellularLocation>
        <location evidence="2">Endoplasmic reticulum membrane</location>
        <topology evidence="2">Multi-pass membrane protein</topology>
    </subcellularLocation>
</comment>
<accession>A0A7S0KFT5</accession>
<dbReference type="PANTHER" id="PTHR12863">
    <property type="entry name" value="FATTY ACID HYDROXYLASE"/>
    <property type="match status" value="1"/>
</dbReference>
<keyword evidence="9" id="KW-0862">Zinc</keyword>
<evidence type="ECO:0000256" key="6">
    <source>
        <dbReference type="ARBA" id="ARBA00022723"/>
    </source>
</evidence>
<evidence type="ECO:0000313" key="18">
    <source>
        <dbReference type="EMBL" id="CAD8580244.1"/>
    </source>
</evidence>
<dbReference type="GO" id="GO:0006633">
    <property type="term" value="P:fatty acid biosynthetic process"/>
    <property type="evidence" value="ECO:0007669"/>
    <property type="project" value="UniProtKB-KW"/>
</dbReference>
<evidence type="ECO:0000256" key="11">
    <source>
        <dbReference type="ARBA" id="ARBA00023002"/>
    </source>
</evidence>
<dbReference type="EMBL" id="HBEW01003279">
    <property type="protein sequence ID" value="CAD8580244.1"/>
    <property type="molecule type" value="Transcribed_RNA"/>
</dbReference>
<evidence type="ECO:0000256" key="13">
    <source>
        <dbReference type="ARBA" id="ARBA00023136"/>
    </source>
</evidence>
<evidence type="ECO:0000256" key="12">
    <source>
        <dbReference type="ARBA" id="ARBA00023098"/>
    </source>
</evidence>
<evidence type="ECO:0000256" key="4">
    <source>
        <dbReference type="ARBA" id="ARBA00022516"/>
    </source>
</evidence>
<gene>
    <name evidence="18" type="ORF">OMED0929_LOCUS2698</name>
</gene>
<dbReference type="AlphaFoldDB" id="A0A7S0KFT5"/>
<feature type="transmembrane region" description="Helical" evidence="16">
    <location>
        <begin position="152"/>
        <end position="174"/>
    </location>
</feature>
<protein>
    <recommendedName>
        <fullName evidence="17">Fatty acid hydroxylase domain-containing protein</fullName>
    </recommendedName>
</protein>
<feature type="transmembrane region" description="Helical" evidence="16">
    <location>
        <begin position="128"/>
        <end position="146"/>
    </location>
</feature>
<dbReference type="InterPro" id="IPR006694">
    <property type="entry name" value="Fatty_acid_hydroxylase"/>
</dbReference>
<dbReference type="GO" id="GO:0080132">
    <property type="term" value="F:fatty acid 2-hydroxylase activity"/>
    <property type="evidence" value="ECO:0007669"/>
    <property type="project" value="InterPro"/>
</dbReference>
<evidence type="ECO:0000256" key="3">
    <source>
        <dbReference type="ARBA" id="ARBA00009324"/>
    </source>
</evidence>
<evidence type="ECO:0000256" key="1">
    <source>
        <dbReference type="ARBA" id="ARBA00001947"/>
    </source>
</evidence>
<evidence type="ECO:0000256" key="8">
    <source>
        <dbReference type="ARBA" id="ARBA00022832"/>
    </source>
</evidence>
<feature type="domain" description="Fatty acid hydroxylase" evidence="17">
    <location>
        <begin position="166"/>
        <end position="305"/>
    </location>
</feature>
<keyword evidence="5 16" id="KW-0812">Transmembrane</keyword>
<keyword evidence="7" id="KW-0256">Endoplasmic reticulum</keyword>
<feature type="compositionally biased region" description="Basic and acidic residues" evidence="15">
    <location>
        <begin position="25"/>
        <end position="35"/>
    </location>
</feature>
<evidence type="ECO:0000256" key="5">
    <source>
        <dbReference type="ARBA" id="ARBA00022692"/>
    </source>
</evidence>
<keyword evidence="4" id="KW-0444">Lipid biosynthesis</keyword>
<evidence type="ECO:0000256" key="15">
    <source>
        <dbReference type="SAM" id="MobiDB-lite"/>
    </source>
</evidence>
<dbReference type="Pfam" id="PF04116">
    <property type="entry name" value="FA_hydroxylase"/>
    <property type="match status" value="1"/>
</dbReference>
<dbReference type="InterPro" id="IPR014430">
    <property type="entry name" value="Scs7"/>
</dbReference>
<evidence type="ECO:0000259" key="17">
    <source>
        <dbReference type="Pfam" id="PF04116"/>
    </source>
</evidence>
<keyword evidence="11" id="KW-0560">Oxidoreductase</keyword>
<keyword evidence="12" id="KW-0443">Lipid metabolism</keyword>
<feature type="compositionally biased region" description="Acidic residues" evidence="15">
    <location>
        <begin position="66"/>
        <end position="75"/>
    </location>
</feature>
<dbReference type="PANTHER" id="PTHR12863:SF1">
    <property type="entry name" value="FATTY ACID 2-HYDROXYLASE"/>
    <property type="match status" value="1"/>
</dbReference>
<feature type="region of interest" description="Disordered" evidence="15">
    <location>
        <begin position="1"/>
        <end position="75"/>
    </location>
</feature>
<evidence type="ECO:0000256" key="9">
    <source>
        <dbReference type="ARBA" id="ARBA00022833"/>
    </source>
</evidence>
<proteinExistence type="inferred from homology"/>
<feature type="compositionally biased region" description="Low complexity" evidence="15">
    <location>
        <begin position="53"/>
        <end position="65"/>
    </location>
</feature>
<keyword evidence="14" id="KW-0275">Fatty acid biosynthesis</keyword>
<organism evidence="18">
    <name type="scientific">Ostreococcus mediterraneus</name>
    <dbReference type="NCBI Taxonomy" id="1486918"/>
    <lineage>
        <taxon>Eukaryota</taxon>
        <taxon>Viridiplantae</taxon>
        <taxon>Chlorophyta</taxon>
        <taxon>Mamiellophyceae</taxon>
        <taxon>Mamiellales</taxon>
        <taxon>Bathycoccaceae</taxon>
        <taxon>Ostreococcus</taxon>
    </lineage>
</organism>
<evidence type="ECO:0000256" key="7">
    <source>
        <dbReference type="ARBA" id="ARBA00022824"/>
    </source>
</evidence>
<evidence type="ECO:0000256" key="14">
    <source>
        <dbReference type="ARBA" id="ARBA00023160"/>
    </source>
</evidence>
<dbReference type="GO" id="GO:0005789">
    <property type="term" value="C:endoplasmic reticulum membrane"/>
    <property type="evidence" value="ECO:0007669"/>
    <property type="project" value="UniProtKB-SubCell"/>
</dbReference>
<keyword evidence="13 16" id="KW-0472">Membrane</keyword>
<evidence type="ECO:0000256" key="16">
    <source>
        <dbReference type="SAM" id="Phobius"/>
    </source>
</evidence>
<reference evidence="18" key="1">
    <citation type="submission" date="2021-01" db="EMBL/GenBank/DDBJ databases">
        <authorList>
            <person name="Corre E."/>
            <person name="Pelletier E."/>
            <person name="Niang G."/>
            <person name="Scheremetjew M."/>
            <person name="Finn R."/>
            <person name="Kale V."/>
            <person name="Holt S."/>
            <person name="Cochrane G."/>
            <person name="Meng A."/>
            <person name="Brown T."/>
            <person name="Cohen L."/>
        </authorList>
    </citation>
    <scope>NUCLEOTIDE SEQUENCE</scope>
    <source>
        <strain evidence="18">Clade-D-RCC2572</strain>
    </source>
</reference>
<keyword evidence="8" id="KW-0276">Fatty acid metabolism</keyword>
<name>A0A7S0KFT5_9CHLO</name>
<dbReference type="GO" id="GO:0005506">
    <property type="term" value="F:iron ion binding"/>
    <property type="evidence" value="ECO:0007669"/>
    <property type="project" value="InterPro"/>
</dbReference>
<keyword evidence="10 16" id="KW-1133">Transmembrane helix</keyword>
<evidence type="ECO:0000256" key="10">
    <source>
        <dbReference type="ARBA" id="ARBA00022989"/>
    </source>
</evidence>
<sequence length="310" mass="34550">MRASFARRQSRSRASDAPSAQSVRELNHQLDREPSPADAKPVTVDPRDVLAHAARSTSDSDASASDADDGATSDPIDYDEPLLAQLERLGDAYDAWVTRARLGATSTRLFRNPALEALSKTHWSVVPVFWMPVIAYVLYCGYVKVIEDGRSGAFAAAVFVASARGAWPTFEYIIHRFVFHAKRRRERRWAIWNQLHYLFHGCHHKHPQELLRLVFPLTVSVPVGYAAARACSAVFASGYAEFAAAGFQFGYLTYDMTHYAVHGNLFGLGDHALKRRRVKHLRHHYDDHTSGFGVTSSALDAVCGTLPRTH</sequence>
<keyword evidence="6" id="KW-0479">Metal-binding</keyword>